<keyword evidence="3" id="KW-0808">Transferase</keyword>
<keyword evidence="3" id="KW-0328">Glycosyltransferase</keyword>
<dbReference type="RefSeq" id="WP_204701469.1">
    <property type="nucleotide sequence ID" value="NZ_JAFBDQ010000006.1"/>
</dbReference>
<dbReference type="Pfam" id="PF13439">
    <property type="entry name" value="Glyco_transf_4"/>
    <property type="match status" value="1"/>
</dbReference>
<dbReference type="EMBL" id="JAFBDQ010000006">
    <property type="protein sequence ID" value="MBM7556700.1"/>
    <property type="molecule type" value="Genomic_DNA"/>
</dbReference>
<evidence type="ECO:0000259" key="2">
    <source>
        <dbReference type="Pfam" id="PF13439"/>
    </source>
</evidence>
<reference evidence="3" key="1">
    <citation type="submission" date="2021-01" db="EMBL/GenBank/DDBJ databases">
        <title>Genomic Encyclopedia of Type Strains, Phase IV (KMG-IV): sequencing the most valuable type-strain genomes for metagenomic binning, comparative biology and taxonomic classification.</title>
        <authorList>
            <person name="Goeker M."/>
        </authorList>
    </citation>
    <scope>NUCLEOTIDE SEQUENCE</scope>
    <source>
        <strain evidence="3">DSM 23230</strain>
    </source>
</reference>
<protein>
    <submittedName>
        <fullName evidence="3">1,2-diacylglycerol 3-alpha-glucosyltransferase</fullName>
        <ecNumber evidence="3">2.4.1.337</ecNumber>
    </submittedName>
</protein>
<dbReference type="EC" id="2.4.1.337" evidence="3"/>
<sequence length="398" mass="45036">MNIGIFMDTYEPQVNGVVTSTKMLKDELEKLGHQVTIITINDPRCEKESEEGIIRLSSFSVPLIPEQRLGVLKSYKIIKKIKDLDLDLIHTQTEFSVGLLGRFIAKVLDLPVVHTYHTMYEDYMHYITGGKFMESASKLAQKITKLYCKNCDQIIAPTDKVKEALTNYGVEDKIQVVPTGIKLTKFKKENYQEQEVIKLKESLGIDKDDPVVLYIGRLAEEKSIDVIIEQFPQLLEELPEAKFLIVGDGPSRDKLEQLSQELGIAEAVVFAGEQPWEEIGKYYQLGDAFVSASTTETQGLTFVEAMAAEVPVVAKYDKNLENMIQDEVNGRVFKEDNELPALLVETLSNEIKTKQLVKQAYEDAQELSAEQFAKKVESLYYKVIAGETSETDDKIWVM</sequence>
<dbReference type="AlphaFoldDB" id="A0A939BMJ5"/>
<dbReference type="Proteomes" id="UP000774000">
    <property type="component" value="Unassembled WGS sequence"/>
</dbReference>
<dbReference type="PANTHER" id="PTHR45947:SF3">
    <property type="entry name" value="SULFOQUINOVOSYL TRANSFERASE SQD2"/>
    <property type="match status" value="1"/>
</dbReference>
<dbReference type="Pfam" id="PF00534">
    <property type="entry name" value="Glycos_transf_1"/>
    <property type="match status" value="1"/>
</dbReference>
<keyword evidence="4" id="KW-1185">Reference proteome</keyword>
<comment type="caution">
    <text evidence="3">The sequence shown here is derived from an EMBL/GenBank/DDBJ whole genome shotgun (WGS) entry which is preliminary data.</text>
</comment>
<evidence type="ECO:0000259" key="1">
    <source>
        <dbReference type="Pfam" id="PF00534"/>
    </source>
</evidence>
<dbReference type="Gene3D" id="3.40.50.2000">
    <property type="entry name" value="Glycogen Phosphorylase B"/>
    <property type="match status" value="2"/>
</dbReference>
<dbReference type="InterPro" id="IPR050194">
    <property type="entry name" value="Glycosyltransferase_grp1"/>
</dbReference>
<dbReference type="CDD" id="cd03817">
    <property type="entry name" value="GT4_UGDG-like"/>
    <property type="match status" value="1"/>
</dbReference>
<evidence type="ECO:0000313" key="4">
    <source>
        <dbReference type="Proteomes" id="UP000774000"/>
    </source>
</evidence>
<dbReference type="SUPFAM" id="SSF53756">
    <property type="entry name" value="UDP-Glycosyltransferase/glycogen phosphorylase"/>
    <property type="match status" value="1"/>
</dbReference>
<name>A0A939BMJ5_9FIRM</name>
<feature type="domain" description="Glycosyl transferase family 1" evidence="1">
    <location>
        <begin position="198"/>
        <end position="362"/>
    </location>
</feature>
<feature type="domain" description="Glycosyltransferase subfamily 4-like N-terminal" evidence="2">
    <location>
        <begin position="14"/>
        <end position="183"/>
    </location>
</feature>
<gene>
    <name evidence="3" type="ORF">JOC47_001551</name>
</gene>
<dbReference type="InterPro" id="IPR001296">
    <property type="entry name" value="Glyco_trans_1"/>
</dbReference>
<evidence type="ECO:0000313" key="3">
    <source>
        <dbReference type="EMBL" id="MBM7556700.1"/>
    </source>
</evidence>
<proteinExistence type="predicted"/>
<dbReference type="InterPro" id="IPR028098">
    <property type="entry name" value="Glyco_trans_4-like_N"/>
</dbReference>
<dbReference type="GO" id="GO:0047228">
    <property type="term" value="F:1,2-diacylglycerol 3-glucosyltransferase activity"/>
    <property type="evidence" value="ECO:0007669"/>
    <property type="project" value="UniProtKB-EC"/>
</dbReference>
<organism evidence="3 4">
    <name type="scientific">Halanaerobacter jeridensis</name>
    <dbReference type="NCBI Taxonomy" id="706427"/>
    <lineage>
        <taxon>Bacteria</taxon>
        <taxon>Bacillati</taxon>
        <taxon>Bacillota</taxon>
        <taxon>Clostridia</taxon>
        <taxon>Halanaerobiales</taxon>
        <taxon>Halobacteroidaceae</taxon>
        <taxon>Halanaerobacter</taxon>
    </lineage>
</organism>
<accession>A0A939BMJ5</accession>
<dbReference type="PANTHER" id="PTHR45947">
    <property type="entry name" value="SULFOQUINOVOSYL TRANSFERASE SQD2"/>
    <property type="match status" value="1"/>
</dbReference>